<dbReference type="GO" id="GO:0005975">
    <property type="term" value="P:carbohydrate metabolic process"/>
    <property type="evidence" value="ECO:0007669"/>
    <property type="project" value="InterPro"/>
</dbReference>
<keyword evidence="3 7" id="KW-0378">Hydrolase</keyword>
<comment type="catalytic activity">
    <reaction evidence="1 7">
        <text>Random hydrolysis of (1-&gt;4)-linkages between N-acetyl-beta-D-glucosamine and D-glucuronate residues in hyaluronate.</text>
        <dbReference type="EC" id="3.2.1.35"/>
    </reaction>
</comment>
<dbReference type="GO" id="GO:0030214">
    <property type="term" value="P:hyaluronan catabolic process"/>
    <property type="evidence" value="ECO:0007669"/>
    <property type="project" value="TreeGrafter"/>
</dbReference>
<comment type="similarity">
    <text evidence="2 7">Belongs to the glycosyl hydrolase 56 family.</text>
</comment>
<dbReference type="PANTHER" id="PTHR11769">
    <property type="entry name" value="HYALURONIDASE"/>
    <property type="match status" value="1"/>
</dbReference>
<evidence type="ECO:0000256" key="1">
    <source>
        <dbReference type="ARBA" id="ARBA00000251"/>
    </source>
</evidence>
<feature type="disulfide bond" evidence="6">
    <location>
        <begin position="803"/>
        <end position="812"/>
    </location>
</feature>
<proteinExistence type="inferred from homology"/>
<dbReference type="AlphaFoldDB" id="A0A8C8AIW5"/>
<dbReference type="PROSITE" id="PS50026">
    <property type="entry name" value="EGF_3"/>
    <property type="match status" value="1"/>
</dbReference>
<evidence type="ECO:0000313" key="12">
    <source>
        <dbReference type="Proteomes" id="UP000694552"/>
    </source>
</evidence>
<evidence type="ECO:0000256" key="2">
    <source>
        <dbReference type="ARBA" id="ARBA00008871"/>
    </source>
</evidence>
<comment type="caution">
    <text evidence="6">Lacks conserved residue(s) required for the propagation of feature annotation.</text>
</comment>
<name>A0A8C8AIW5_9STRI</name>
<dbReference type="InterPro" id="IPR017853">
    <property type="entry name" value="GH"/>
</dbReference>
<keyword evidence="5 7" id="KW-0326">Glycosidase</keyword>
<feature type="compositionally biased region" description="Gly residues" evidence="8">
    <location>
        <begin position="245"/>
        <end position="254"/>
    </location>
</feature>
<dbReference type="PROSITE" id="PS00022">
    <property type="entry name" value="EGF_1"/>
    <property type="match status" value="1"/>
</dbReference>
<dbReference type="GO" id="GO:0004415">
    <property type="term" value="F:hyalurononglucosaminidase activity"/>
    <property type="evidence" value="ECO:0007669"/>
    <property type="project" value="UniProtKB-UniRule"/>
</dbReference>
<feature type="compositionally biased region" description="Low complexity" evidence="8">
    <location>
        <begin position="167"/>
        <end position="176"/>
    </location>
</feature>
<keyword evidence="9" id="KW-0732">Signal</keyword>
<evidence type="ECO:0000256" key="6">
    <source>
        <dbReference type="PROSITE-ProRule" id="PRU00076"/>
    </source>
</evidence>
<evidence type="ECO:0000256" key="3">
    <source>
        <dbReference type="ARBA" id="ARBA00022801"/>
    </source>
</evidence>
<accession>A0A8C8AIW5</accession>
<feature type="signal peptide" evidence="9">
    <location>
        <begin position="1"/>
        <end position="31"/>
    </location>
</feature>
<dbReference type="InterPro" id="IPR000742">
    <property type="entry name" value="EGF"/>
</dbReference>
<dbReference type="Gene3D" id="3.20.20.70">
    <property type="entry name" value="Aldolase class I"/>
    <property type="match status" value="1"/>
</dbReference>
<dbReference type="Ensembl" id="ENSOSUT00000006393.1">
    <property type="protein sequence ID" value="ENSOSUP00000006155.1"/>
    <property type="gene ID" value="ENSOSUG00000004599.1"/>
</dbReference>
<dbReference type="PANTHER" id="PTHR11769:SF19">
    <property type="entry name" value="HYALURONIDASE-3"/>
    <property type="match status" value="1"/>
</dbReference>
<keyword evidence="6" id="KW-0245">EGF-like domain</keyword>
<evidence type="ECO:0000313" key="11">
    <source>
        <dbReference type="Ensembl" id="ENSOSUP00000006155.1"/>
    </source>
</evidence>
<sequence length="853" mass="91258">MEAGRAPKPLCWCSMACVCSALWRCSPLLQARGTCVMSWLVSQVPKWQELVARLGRGQGQPCAPCPSASLAAPALPAGLTAQAPGASTTRRFPAALPAFDLGPAANPCKPTCPCCWGAAPVPGPVWARGDTHGLSPTTSKLWPAWSPVSEKNGLCVGGAQPGPPAPEAGAAGGLRRAAGRGVGEEPGIAAPHAPALLGRLPRLPAVAAEPGPRRGPHRPGGPLPARRPRPAVPRGRPAPRPLCGERGGGPGAAGPGLWAAADGGHRAVGPGPRLRPPAPHHPRQAAFLCPPGLRPGRAGAERGLPQPRHTRRGAAALLCLCPSWPCHRHQAKGALLRPPAAPPAPRRPPAAPPANRGLGEGSPGREQWAEPPGDPPPRCQRAAHLLDEEGHLRGEPGAGPTGSRRRRMVLALALWAYLALGTAGGESPAPEPLAGGQPFAVVWNVPAGRCQRRFGVGLPLGDYGIVENRDGRFAGQNITIFYKNKFGLYPYLSQQGVPRNGGIPQRLPLGTHLSRAARDIRLLLHPTFHGLAVVDWEEWRPLWAQNWGAKRIYRAASEQWVRERHGLLPARRRLRLARREFEQAAQALMEETLLLGRTLRPEGLWGFYRFPDCLNGNWAKKANYTGQCRPAEVQRNNRLGWLWAASAALYPSIYLPPALPPALRRRYVHHRLREALRVAAFGANGLLPVVAYSRLSFRRSPRFLELADLVHTIGESAALGAAGLVLWGDMSYSRSAESCASLRHYLVSTLGPYVANVTAAARECSYGQCHGHGRCVRRQPHDLGSLLHLGPGTGPPASFRCHCYRGWAGEDCARQVQPGPATSCLAPTHTHGLYGHKDLVPSDVCQPRGTWGW</sequence>
<dbReference type="InterPro" id="IPR018155">
    <property type="entry name" value="Hyaluronidase"/>
</dbReference>
<feature type="compositionally biased region" description="Low complexity" evidence="8">
    <location>
        <begin position="185"/>
        <end position="210"/>
    </location>
</feature>
<evidence type="ECO:0000256" key="5">
    <source>
        <dbReference type="ARBA" id="ARBA00023295"/>
    </source>
</evidence>
<dbReference type="Pfam" id="PF01630">
    <property type="entry name" value="Glyco_hydro_56"/>
    <property type="match status" value="1"/>
</dbReference>
<protein>
    <recommendedName>
        <fullName evidence="7">Hyaluronidase</fullName>
        <ecNumber evidence="7">3.2.1.35</ecNumber>
    </recommendedName>
</protein>
<feature type="chain" id="PRO_5034589831" description="Hyaluronidase" evidence="9">
    <location>
        <begin position="32"/>
        <end position="853"/>
    </location>
</feature>
<evidence type="ECO:0000256" key="4">
    <source>
        <dbReference type="ARBA" id="ARBA00023157"/>
    </source>
</evidence>
<keyword evidence="12" id="KW-1185">Reference proteome</keyword>
<dbReference type="PROSITE" id="PS01186">
    <property type="entry name" value="EGF_2"/>
    <property type="match status" value="1"/>
</dbReference>
<dbReference type="EC" id="3.2.1.35" evidence="7"/>
<organism evidence="11 12">
    <name type="scientific">Otus sunia</name>
    <name type="common">Oriental scops-owl</name>
    <dbReference type="NCBI Taxonomy" id="257818"/>
    <lineage>
        <taxon>Eukaryota</taxon>
        <taxon>Metazoa</taxon>
        <taxon>Chordata</taxon>
        <taxon>Craniata</taxon>
        <taxon>Vertebrata</taxon>
        <taxon>Euteleostomi</taxon>
        <taxon>Archelosauria</taxon>
        <taxon>Archosauria</taxon>
        <taxon>Dinosauria</taxon>
        <taxon>Saurischia</taxon>
        <taxon>Theropoda</taxon>
        <taxon>Coelurosauria</taxon>
        <taxon>Aves</taxon>
        <taxon>Neognathae</taxon>
        <taxon>Neoaves</taxon>
        <taxon>Telluraves</taxon>
        <taxon>Strigiformes</taxon>
        <taxon>Strigidae</taxon>
        <taxon>Otus</taxon>
    </lineage>
</organism>
<dbReference type="Proteomes" id="UP000694552">
    <property type="component" value="Unplaced"/>
</dbReference>
<feature type="compositionally biased region" description="Low complexity" evidence="8">
    <location>
        <begin position="255"/>
        <end position="272"/>
    </location>
</feature>
<evidence type="ECO:0000259" key="10">
    <source>
        <dbReference type="PROSITE" id="PS50026"/>
    </source>
</evidence>
<dbReference type="FunFam" id="3.20.20.70:FF:000065">
    <property type="entry name" value="Hyaluronidase"/>
    <property type="match status" value="1"/>
</dbReference>
<dbReference type="PRINTS" id="PR00846">
    <property type="entry name" value="GLHYDRLASE56"/>
</dbReference>
<dbReference type="InterPro" id="IPR013785">
    <property type="entry name" value="Aldolase_TIM"/>
</dbReference>
<evidence type="ECO:0000256" key="8">
    <source>
        <dbReference type="SAM" id="MobiDB-lite"/>
    </source>
</evidence>
<reference evidence="11" key="2">
    <citation type="submission" date="2025-09" db="UniProtKB">
        <authorList>
            <consortium name="Ensembl"/>
        </authorList>
    </citation>
    <scope>IDENTIFICATION</scope>
</reference>
<feature type="domain" description="EGF-like" evidence="10">
    <location>
        <begin position="760"/>
        <end position="813"/>
    </location>
</feature>
<keyword evidence="4 6" id="KW-1015">Disulfide bond</keyword>
<evidence type="ECO:0000256" key="7">
    <source>
        <dbReference type="RuleBase" id="RU610713"/>
    </source>
</evidence>
<feature type="region of interest" description="Disordered" evidence="8">
    <location>
        <begin position="158"/>
        <end position="307"/>
    </location>
</feature>
<dbReference type="SUPFAM" id="SSF51445">
    <property type="entry name" value="(Trans)glycosidases"/>
    <property type="match status" value="1"/>
</dbReference>
<feature type="region of interest" description="Disordered" evidence="8">
    <location>
        <begin position="335"/>
        <end position="381"/>
    </location>
</feature>
<evidence type="ECO:0000256" key="9">
    <source>
        <dbReference type="SAM" id="SignalP"/>
    </source>
</evidence>
<reference evidence="11" key="1">
    <citation type="submission" date="2025-08" db="UniProtKB">
        <authorList>
            <consortium name="Ensembl"/>
        </authorList>
    </citation>
    <scope>IDENTIFICATION</scope>
</reference>
<dbReference type="SMART" id="SM00181">
    <property type="entry name" value="EGF"/>
    <property type="match status" value="1"/>
</dbReference>
<dbReference type="GO" id="GO:0001669">
    <property type="term" value="C:acrosomal vesicle"/>
    <property type="evidence" value="ECO:0007669"/>
    <property type="project" value="TreeGrafter"/>
</dbReference>
<feature type="compositionally biased region" description="Pro residues" evidence="8">
    <location>
        <begin position="339"/>
        <end position="352"/>
    </location>
</feature>